<dbReference type="Gene3D" id="3.30.2220.30">
    <property type="match status" value="1"/>
</dbReference>
<keyword evidence="2" id="KW-1185">Reference proteome</keyword>
<protein>
    <recommendedName>
        <fullName evidence="3">Phage XkdN-like tail assembly chaperone protein, TAC</fullName>
    </recommendedName>
</protein>
<reference evidence="1" key="1">
    <citation type="submission" date="2020-08" db="EMBL/GenBank/DDBJ databases">
        <title>Genome public.</title>
        <authorList>
            <person name="Liu C."/>
            <person name="Sun Q."/>
        </authorList>
    </citation>
    <scope>NUCLEOTIDE SEQUENCE</scope>
    <source>
        <strain evidence="1">NSJ-12</strain>
    </source>
</reference>
<dbReference type="InterPro" id="IPR038559">
    <property type="entry name" value="XkdN-like_sf"/>
</dbReference>
<dbReference type="EMBL" id="JACRSY010000015">
    <property type="protein sequence ID" value="MBC8580014.1"/>
    <property type="molecule type" value="Genomic_DNA"/>
</dbReference>
<evidence type="ECO:0000313" key="1">
    <source>
        <dbReference type="EMBL" id="MBC8580014.1"/>
    </source>
</evidence>
<evidence type="ECO:0000313" key="2">
    <source>
        <dbReference type="Proteomes" id="UP000655830"/>
    </source>
</evidence>
<gene>
    <name evidence="1" type="ORF">H8718_10815</name>
</gene>
<dbReference type="RefSeq" id="WP_249332910.1">
    <property type="nucleotide sequence ID" value="NZ_JACRSY010000015.1"/>
</dbReference>
<name>A0A926IEK4_9FIRM</name>
<proteinExistence type="predicted"/>
<dbReference type="Pfam" id="PF08890">
    <property type="entry name" value="Phage_TAC_5"/>
    <property type="match status" value="1"/>
</dbReference>
<organism evidence="1 2">
    <name type="scientific">Zhenhengia yiwuensis</name>
    <dbReference type="NCBI Taxonomy" id="2763666"/>
    <lineage>
        <taxon>Bacteria</taxon>
        <taxon>Bacillati</taxon>
        <taxon>Bacillota</taxon>
        <taxon>Clostridia</taxon>
        <taxon>Lachnospirales</taxon>
        <taxon>Lachnospiraceae</taxon>
        <taxon>Zhenhengia</taxon>
    </lineage>
</organism>
<evidence type="ECO:0008006" key="3">
    <source>
        <dbReference type="Google" id="ProtNLM"/>
    </source>
</evidence>
<sequence>MSLIDKLLQMDNTTLTEMPKREVEVPRLTQVLGEPFKVVCQAIDGERYADIQKASIDLNKKGGVRNINLFDMQVLTVIDGVVEPRLKDKKLLQHFDCVTPKELVKKLFLAGEIAELSNVITELSGYDKTEEDEEEIKKQ</sequence>
<accession>A0A926IEK4</accession>
<dbReference type="Proteomes" id="UP000655830">
    <property type="component" value="Unassembled WGS sequence"/>
</dbReference>
<dbReference type="AlphaFoldDB" id="A0A926IEK4"/>
<comment type="caution">
    <text evidence="1">The sequence shown here is derived from an EMBL/GenBank/DDBJ whole genome shotgun (WGS) entry which is preliminary data.</text>
</comment>
<dbReference type="InterPro" id="IPR014986">
    <property type="entry name" value="XkdN-like"/>
</dbReference>